<accession>A0A1X7ADY1</accession>
<sequence>MDNLIGRRWRRVDTSADRWHQQELNSFFALKRQRQHVARQANHRSHNVLVHGRRGGFASVHDFKSRSEHGVDIDTLFGKFATQCLSFGSVILICARLKP</sequence>
<evidence type="ECO:0000313" key="2">
    <source>
        <dbReference type="Proteomes" id="UP000194012"/>
    </source>
</evidence>
<dbReference type="EMBL" id="FWFJ01000099">
    <property type="protein sequence ID" value="SLN77013.1"/>
    <property type="molecule type" value="Genomic_DNA"/>
</dbReference>
<reference evidence="2" key="1">
    <citation type="submission" date="2017-03" db="EMBL/GenBank/DDBJ databases">
        <authorList>
            <person name="Rodrigo-Torres L."/>
            <person name="Arahal R.D."/>
            <person name="Lucena T."/>
        </authorList>
    </citation>
    <scope>NUCLEOTIDE SEQUENCE [LARGE SCALE GENOMIC DNA]</scope>
    <source>
        <strain evidence="2">CECT 8370</strain>
    </source>
</reference>
<keyword evidence="2" id="KW-1185">Reference proteome</keyword>
<proteinExistence type="predicted"/>
<dbReference type="Proteomes" id="UP000194012">
    <property type="component" value="Unassembled WGS sequence"/>
</dbReference>
<dbReference type="AlphaFoldDB" id="A0A1X7ADY1"/>
<name>A0A1X7ADY1_9RHOB</name>
<evidence type="ECO:0000313" key="1">
    <source>
        <dbReference type="EMBL" id="SLN77013.1"/>
    </source>
</evidence>
<organism evidence="1 2">
    <name type="scientific">Roseovarius gaetbuli</name>
    <dbReference type="NCBI Taxonomy" id="1356575"/>
    <lineage>
        <taxon>Bacteria</taxon>
        <taxon>Pseudomonadati</taxon>
        <taxon>Pseudomonadota</taxon>
        <taxon>Alphaproteobacteria</taxon>
        <taxon>Rhodobacterales</taxon>
        <taxon>Roseobacteraceae</taxon>
        <taxon>Roseovarius</taxon>
    </lineage>
</organism>
<protein>
    <submittedName>
        <fullName evidence="1">Uncharacterized protein</fullName>
    </submittedName>
</protein>
<gene>
    <name evidence="1" type="ORF">ROG8370_03935</name>
</gene>